<dbReference type="InterPro" id="IPR001810">
    <property type="entry name" value="F-box_dom"/>
</dbReference>
<proteinExistence type="predicted"/>
<dbReference type="InterPro" id="IPR036047">
    <property type="entry name" value="F-box-like_dom_sf"/>
</dbReference>
<dbReference type="InterPro" id="IPR032675">
    <property type="entry name" value="LRR_dom_sf"/>
</dbReference>
<dbReference type="PANTHER" id="PTHR34145:SF68">
    <property type="entry name" value="FBD DOMAIN-CONTAINING PROTEIN"/>
    <property type="match status" value="1"/>
</dbReference>
<reference evidence="3" key="1">
    <citation type="submission" date="2018-02" db="EMBL/GenBank/DDBJ databases">
        <title>Rhizophora mucronata_Transcriptome.</title>
        <authorList>
            <person name="Meera S.P."/>
            <person name="Sreeshan A."/>
            <person name="Augustine A."/>
        </authorList>
    </citation>
    <scope>NUCLEOTIDE SEQUENCE</scope>
    <source>
        <tissue evidence="3">Leaf</tissue>
    </source>
</reference>
<sequence length="438" mass="49961">MNKCDEGVNDVENGSTVGKKIKILEDCPRKPAGYVSVDGISGLPDDVLAIILSHLSFKQATQTSVLSTRWRYSWTLFTGTLDFDASDRLAVVNLLRLRPPLDLERKRFVNWVNQVLEVLQARSIDGLRICFDVDSKPDIDRWMSFAVKRRVRKLELNLSRFHHSPQRRKSYNPTLHLLNYLGSSCVTALHLCHVNVTAESLEHILSENPFLESLSVKFSPSLISLKISSPSMKLKHLELLWCYGLTDLQLSSTNLLSLKYVGPVIPNPFVNVPCLTDLSMGSMYLFYKLNNLFEFSSLPMQLQKLKLEIPYCYVFERLPQNFPEFKNLKQLELMIRLASDGHSLLPFASLLRAAPSLYEFKMKFPVAKASSNGMKVIKEEQPFRCLKTVEILGFVGGAADMELVLYLLENAVELEKLLIDPCDFFFFWNLVRITVSRV</sequence>
<dbReference type="Gene3D" id="3.80.10.10">
    <property type="entry name" value="Ribonuclease Inhibitor"/>
    <property type="match status" value="1"/>
</dbReference>
<dbReference type="Pfam" id="PF00646">
    <property type="entry name" value="F-box"/>
    <property type="match status" value="1"/>
</dbReference>
<dbReference type="SUPFAM" id="SSF52058">
    <property type="entry name" value="L domain-like"/>
    <property type="match status" value="1"/>
</dbReference>
<dbReference type="Pfam" id="PF23622">
    <property type="entry name" value="LRR_At1g61320_AtMIF1"/>
    <property type="match status" value="1"/>
</dbReference>
<evidence type="ECO:0000313" key="3">
    <source>
        <dbReference type="EMBL" id="MBX21121.1"/>
    </source>
</evidence>
<organism evidence="3">
    <name type="scientific">Rhizophora mucronata</name>
    <name type="common">Asiatic mangrove</name>
    <dbReference type="NCBI Taxonomy" id="61149"/>
    <lineage>
        <taxon>Eukaryota</taxon>
        <taxon>Viridiplantae</taxon>
        <taxon>Streptophyta</taxon>
        <taxon>Embryophyta</taxon>
        <taxon>Tracheophyta</taxon>
        <taxon>Spermatophyta</taxon>
        <taxon>Magnoliopsida</taxon>
        <taxon>eudicotyledons</taxon>
        <taxon>Gunneridae</taxon>
        <taxon>Pentapetalae</taxon>
        <taxon>rosids</taxon>
        <taxon>fabids</taxon>
        <taxon>Malpighiales</taxon>
        <taxon>Rhizophoraceae</taxon>
        <taxon>Rhizophora</taxon>
    </lineage>
</organism>
<name>A0A2P2LT32_RHIMU</name>
<dbReference type="SUPFAM" id="SSF81383">
    <property type="entry name" value="F-box domain"/>
    <property type="match status" value="1"/>
</dbReference>
<protein>
    <submittedName>
        <fullName evidence="3">Putative F-box/LRR-repeat protein At5g38386</fullName>
    </submittedName>
</protein>
<evidence type="ECO:0000259" key="2">
    <source>
        <dbReference type="Pfam" id="PF23622"/>
    </source>
</evidence>
<dbReference type="InterPro" id="IPR055357">
    <property type="entry name" value="LRR_At1g61320_AtMIF1"/>
</dbReference>
<evidence type="ECO:0000259" key="1">
    <source>
        <dbReference type="Pfam" id="PF00646"/>
    </source>
</evidence>
<feature type="domain" description="F-box" evidence="1">
    <location>
        <begin position="40"/>
        <end position="75"/>
    </location>
</feature>
<dbReference type="AlphaFoldDB" id="A0A2P2LT32"/>
<accession>A0A2P2LT32</accession>
<dbReference type="InterPro" id="IPR053772">
    <property type="entry name" value="At1g61320/At1g61330-like"/>
</dbReference>
<dbReference type="EMBL" id="GGEC01040637">
    <property type="protein sequence ID" value="MBX21121.1"/>
    <property type="molecule type" value="Transcribed_RNA"/>
</dbReference>
<dbReference type="PANTHER" id="PTHR34145">
    <property type="entry name" value="OS02G0105600 PROTEIN"/>
    <property type="match status" value="1"/>
</dbReference>
<feature type="domain" description="At1g61320/AtMIF1 LRR" evidence="2">
    <location>
        <begin position="138"/>
        <end position="421"/>
    </location>
</feature>